<protein>
    <recommendedName>
        <fullName evidence="3">Rapunzel 5</fullName>
    </recommendedName>
</protein>
<evidence type="ECO:0008006" key="3">
    <source>
        <dbReference type="Google" id="ProtNLM"/>
    </source>
</evidence>
<evidence type="ECO:0000313" key="1">
    <source>
        <dbReference type="EMBL" id="KAJ3597672.1"/>
    </source>
</evidence>
<organism evidence="1 2">
    <name type="scientific">Muraenolepis orangiensis</name>
    <name type="common">Patagonian moray cod</name>
    <dbReference type="NCBI Taxonomy" id="630683"/>
    <lineage>
        <taxon>Eukaryota</taxon>
        <taxon>Metazoa</taxon>
        <taxon>Chordata</taxon>
        <taxon>Craniata</taxon>
        <taxon>Vertebrata</taxon>
        <taxon>Euteleostomi</taxon>
        <taxon>Actinopterygii</taxon>
        <taxon>Neopterygii</taxon>
        <taxon>Teleostei</taxon>
        <taxon>Neoteleostei</taxon>
        <taxon>Acanthomorphata</taxon>
        <taxon>Zeiogadaria</taxon>
        <taxon>Gadariae</taxon>
        <taxon>Gadiformes</taxon>
        <taxon>Muraenolepidoidei</taxon>
        <taxon>Muraenolepididae</taxon>
        <taxon>Muraenolepis</taxon>
    </lineage>
</organism>
<dbReference type="EMBL" id="JANIIK010000109">
    <property type="protein sequence ID" value="KAJ3597672.1"/>
    <property type="molecule type" value="Genomic_DNA"/>
</dbReference>
<dbReference type="PANTHER" id="PTHR40472">
    <property type="entry name" value="RICIN B-TYPE LECTIN DOMAIN-CONTAINING PROTEIN"/>
    <property type="match status" value="1"/>
</dbReference>
<comment type="caution">
    <text evidence="1">The sequence shown here is derived from an EMBL/GenBank/DDBJ whole genome shotgun (WGS) entry which is preliminary data.</text>
</comment>
<gene>
    <name evidence="1" type="ORF">NHX12_001189</name>
</gene>
<dbReference type="AlphaFoldDB" id="A0A9Q0IEQ7"/>
<accession>A0A9Q0IEQ7</accession>
<dbReference type="InterPro" id="IPR039051">
    <property type="entry name" value="SE-CTX-like"/>
</dbReference>
<proteinExistence type="predicted"/>
<sequence>MINVADWLVENRGKIEEGVNFLGQASEVLASTVGQFHPILKAVSVASGEILNNPEGEEARYLAEQFELVHQKLESIQKTDVGRLVIENHCHERPDCDQIGRAVQKSSMNMQNFHRESQMLSQYEKFQEFINAKPKYKEKKKEKFLSHYENTDGDLNLEALYNAVTGQNIAGDRMLETVVSIEARSRRAVEDFCACLKKLFLVGIIAIMSHAALKEEAVDGEMVKKWQERMEDVETRMKAAVEDCTNNFAEQAKIDLEHELKDKTGSLETDFIKPILESLIKKYDWISWSIRVFRVKEAIWLAGKKFHGQGGGENSFEVMVNNEFKVVVSFCVEPVAINRKFILQQIEEQKLNMMTMAEALSRNIPNCLVHAVSHYKVVETNNFQPECYFYAKHKNAFICIHPV</sequence>
<name>A0A9Q0IEQ7_9TELE</name>
<dbReference type="Proteomes" id="UP001148018">
    <property type="component" value="Unassembled WGS sequence"/>
</dbReference>
<keyword evidence="2" id="KW-1185">Reference proteome</keyword>
<dbReference type="PANTHER" id="PTHR40472:SF10">
    <property type="entry name" value="RAPUNZEL 5"/>
    <property type="match status" value="1"/>
</dbReference>
<reference evidence="1" key="1">
    <citation type="submission" date="2022-07" db="EMBL/GenBank/DDBJ databases">
        <title>Chromosome-level genome of Muraenolepis orangiensis.</title>
        <authorList>
            <person name="Kim J."/>
        </authorList>
    </citation>
    <scope>NUCLEOTIDE SEQUENCE</scope>
    <source>
        <strain evidence="1">KU_S4_2022</strain>
        <tissue evidence="1">Muscle</tissue>
    </source>
</reference>
<evidence type="ECO:0000313" key="2">
    <source>
        <dbReference type="Proteomes" id="UP001148018"/>
    </source>
</evidence>
<dbReference type="OrthoDB" id="8549910at2759"/>